<reference evidence="1 2" key="1">
    <citation type="journal article" date="2019" name="Mol. Ecol. Resour.">
        <title>Improving Illumina assemblies with Hi-C and long reads: an example with the North African dromedary.</title>
        <authorList>
            <person name="Elbers J.P."/>
            <person name="Rogers M.F."/>
            <person name="Perelman P.L."/>
            <person name="Proskuryakova A.A."/>
            <person name="Serdyukova N.A."/>
            <person name="Johnson W.E."/>
            <person name="Horin P."/>
            <person name="Corander J."/>
            <person name="Murphy D."/>
            <person name="Burger P.A."/>
        </authorList>
    </citation>
    <scope>NUCLEOTIDE SEQUENCE [LARGE SCALE GENOMIC DNA]</scope>
    <source>
        <strain evidence="1">Drom800</strain>
        <tissue evidence="1">Blood</tissue>
    </source>
</reference>
<sequence>MRGRTKLDLRVLLARKVVTEGGGALGADDAWRDGQMDTEWLDERWMRGRLVARGWRSCDDGKMDNRWWTVDKRVGVGWADL</sequence>
<evidence type="ECO:0000313" key="1">
    <source>
        <dbReference type="EMBL" id="KAB1259386.1"/>
    </source>
</evidence>
<keyword evidence="2" id="KW-1185">Reference proteome</keyword>
<evidence type="ECO:0000313" key="2">
    <source>
        <dbReference type="Proteomes" id="UP000299084"/>
    </source>
</evidence>
<gene>
    <name evidence="1" type="ORF">Cadr_000025028</name>
</gene>
<accession>A0A5N4CKC9</accession>
<proteinExistence type="predicted"/>
<dbReference type="AlphaFoldDB" id="A0A5N4CKC9"/>
<dbReference type="EMBL" id="JWIN03000022">
    <property type="protein sequence ID" value="KAB1259386.1"/>
    <property type="molecule type" value="Genomic_DNA"/>
</dbReference>
<dbReference type="Proteomes" id="UP000299084">
    <property type="component" value="Unassembled WGS sequence"/>
</dbReference>
<name>A0A5N4CKC9_CAMDR</name>
<organism evidence="1 2">
    <name type="scientific">Camelus dromedarius</name>
    <name type="common">Dromedary</name>
    <name type="synonym">Arabian camel</name>
    <dbReference type="NCBI Taxonomy" id="9838"/>
    <lineage>
        <taxon>Eukaryota</taxon>
        <taxon>Metazoa</taxon>
        <taxon>Chordata</taxon>
        <taxon>Craniata</taxon>
        <taxon>Vertebrata</taxon>
        <taxon>Euteleostomi</taxon>
        <taxon>Mammalia</taxon>
        <taxon>Eutheria</taxon>
        <taxon>Laurasiatheria</taxon>
        <taxon>Artiodactyla</taxon>
        <taxon>Tylopoda</taxon>
        <taxon>Camelidae</taxon>
        <taxon>Camelus</taxon>
    </lineage>
</organism>
<comment type="caution">
    <text evidence="1">The sequence shown here is derived from an EMBL/GenBank/DDBJ whole genome shotgun (WGS) entry which is preliminary data.</text>
</comment>
<protein>
    <submittedName>
        <fullName evidence="1">Uncharacterized protein</fullName>
    </submittedName>
</protein>